<evidence type="ECO:0000313" key="3">
    <source>
        <dbReference type="Proteomes" id="UP000272412"/>
    </source>
</evidence>
<organism evidence="2 3">
    <name type="scientific">Neisseria weixii</name>
    <dbReference type="NCBI Taxonomy" id="1853276"/>
    <lineage>
        <taxon>Bacteria</taxon>
        <taxon>Pseudomonadati</taxon>
        <taxon>Pseudomonadota</taxon>
        <taxon>Betaproteobacteria</taxon>
        <taxon>Neisseriales</taxon>
        <taxon>Neisseriaceae</taxon>
        <taxon>Neisseria</taxon>
    </lineage>
</organism>
<proteinExistence type="predicted"/>
<keyword evidence="1" id="KW-0472">Membrane</keyword>
<keyword evidence="1" id="KW-0812">Transmembrane</keyword>
<feature type="transmembrane region" description="Helical" evidence="1">
    <location>
        <begin position="82"/>
        <end position="101"/>
    </location>
</feature>
<comment type="caution">
    <text evidence="2">The sequence shown here is derived from an EMBL/GenBank/DDBJ whole genome shotgun (WGS) entry which is preliminary data.</text>
</comment>
<sequence length="260" mass="28028">MITVCFYGNLRQFGRRFALHAATPAEALHALFTQIKGLRQHIRDGFYQVRWQGQDYNESDLKSTFKRPGSGTLHIVPRNIGAGRVAQVVVGVVLLVIAYFVPVTAPYLAPAGVGLIMGGVAQMLTKTPKMDGGNSIEQSKNTSFSNLDNTAAQGRPVPLAYGLCYCGSRVVSQGVESRRISTGNTTSENSGGMVQKMIADSRRKQGNVENVDPMAVDLTLGIAKTFVQGVAATAPNGQKYDTDFSDDSVRAQNYIASYTV</sequence>
<dbReference type="RefSeq" id="WP_123803630.1">
    <property type="nucleotide sequence ID" value="NZ_RPFL01000003.1"/>
</dbReference>
<dbReference type="Proteomes" id="UP000272412">
    <property type="component" value="Unassembled WGS sequence"/>
</dbReference>
<protein>
    <submittedName>
        <fullName evidence="2">Tail assembly protein</fullName>
    </submittedName>
</protein>
<evidence type="ECO:0000313" key="2">
    <source>
        <dbReference type="EMBL" id="RPD90364.1"/>
    </source>
</evidence>
<keyword evidence="1" id="KW-1133">Transmembrane helix</keyword>
<dbReference type="AlphaFoldDB" id="A0A3N4N2A2"/>
<reference evidence="2 3" key="1">
    <citation type="submission" date="2018-11" db="EMBL/GenBank/DDBJ databases">
        <title>Neisseria weixii sp. nov. isolated from the rectal contents of plateau pika (Ochotona cruzoniae).</title>
        <authorList>
            <person name="Zhang G."/>
        </authorList>
    </citation>
    <scope>NUCLEOTIDE SEQUENCE [LARGE SCALE GENOMIC DNA]</scope>
    <source>
        <strain evidence="2 3">10009</strain>
    </source>
</reference>
<accession>A0A3N4N2A2</accession>
<dbReference type="OrthoDB" id="5617695at2"/>
<evidence type="ECO:0000256" key="1">
    <source>
        <dbReference type="SAM" id="Phobius"/>
    </source>
</evidence>
<name>A0A3N4N2A2_9NEIS</name>
<gene>
    <name evidence="2" type="ORF">EGK74_01870</name>
</gene>
<keyword evidence="3" id="KW-1185">Reference proteome</keyword>
<dbReference type="EMBL" id="RPFL01000003">
    <property type="protein sequence ID" value="RPD90364.1"/>
    <property type="molecule type" value="Genomic_DNA"/>
</dbReference>